<dbReference type="InterPro" id="IPR053169">
    <property type="entry name" value="MUG_Protein"/>
</dbReference>
<gene>
    <name evidence="1" type="ORF">GCM10009754_65530</name>
</gene>
<dbReference type="InterPro" id="IPR005198">
    <property type="entry name" value="Glyco_hydro_76"/>
</dbReference>
<dbReference type="RefSeq" id="WP_344427853.1">
    <property type="nucleotide sequence ID" value="NZ_BAAANN010000032.1"/>
</dbReference>
<organism evidence="1 2">
    <name type="scientific">Amycolatopsis minnesotensis</name>
    <dbReference type="NCBI Taxonomy" id="337894"/>
    <lineage>
        <taxon>Bacteria</taxon>
        <taxon>Bacillati</taxon>
        <taxon>Actinomycetota</taxon>
        <taxon>Actinomycetes</taxon>
        <taxon>Pseudonocardiales</taxon>
        <taxon>Pseudonocardiaceae</taxon>
        <taxon>Amycolatopsis</taxon>
    </lineage>
</organism>
<dbReference type="Pfam" id="PF03663">
    <property type="entry name" value="Glyco_hydro_76"/>
    <property type="match status" value="1"/>
</dbReference>
<dbReference type="Proteomes" id="UP001501116">
    <property type="component" value="Unassembled WGS sequence"/>
</dbReference>
<keyword evidence="2" id="KW-1185">Reference proteome</keyword>
<sequence>MRAERAAAAERAITVRHLRPVWGLPGTVLGRSGWPPDPGQRLHWHWNYWWQSHLLEALADAQHRAPTAARAGLIARFARSVRLRNFGSWVNEYYDDIAWLGIALQRVGGDPGALDAIANRLRSGWTPDAGGGIWWRRGDRFKNAPANGPAAIFHARAGDTEHARGLLDWMTERLVDPDTGLVRDGYRVDTGEIVPHIYTYCQGVYLGACVELSEVDSAKRVIRAVSGHCAPDGVIRGQGGGDGGLFAGILARYLAFAARKLPPCEESDTAAGIVLSSADACWDSAADARGGPLFGPEWTERVSAVPAKGAVARDLSVQVGAWILLEAAATLG</sequence>
<keyword evidence="1" id="KW-0378">Hydrolase</keyword>
<dbReference type="GO" id="GO:0016787">
    <property type="term" value="F:hydrolase activity"/>
    <property type="evidence" value="ECO:0007669"/>
    <property type="project" value="UniProtKB-KW"/>
</dbReference>
<dbReference type="PANTHER" id="PTHR47791:SF3">
    <property type="entry name" value="MEIOTICALLY UP-REGULATED GENE 191 PROTEIN"/>
    <property type="match status" value="1"/>
</dbReference>
<reference evidence="1 2" key="1">
    <citation type="journal article" date="2019" name="Int. J. Syst. Evol. Microbiol.">
        <title>The Global Catalogue of Microorganisms (GCM) 10K type strain sequencing project: providing services to taxonomists for standard genome sequencing and annotation.</title>
        <authorList>
            <consortium name="The Broad Institute Genomics Platform"/>
            <consortium name="The Broad Institute Genome Sequencing Center for Infectious Disease"/>
            <person name="Wu L."/>
            <person name="Ma J."/>
        </authorList>
    </citation>
    <scope>NUCLEOTIDE SEQUENCE [LARGE SCALE GENOMIC DNA]</scope>
    <source>
        <strain evidence="1 2">JCM 14545</strain>
    </source>
</reference>
<accession>A0ABN2S3X3</accession>
<dbReference type="Gene3D" id="1.50.10.20">
    <property type="match status" value="1"/>
</dbReference>
<dbReference type="EMBL" id="BAAANN010000032">
    <property type="protein sequence ID" value="GAA1979950.1"/>
    <property type="molecule type" value="Genomic_DNA"/>
</dbReference>
<comment type="caution">
    <text evidence="1">The sequence shown here is derived from an EMBL/GenBank/DDBJ whole genome shotgun (WGS) entry which is preliminary data.</text>
</comment>
<name>A0ABN2S3X3_9PSEU</name>
<proteinExistence type="predicted"/>
<dbReference type="PANTHER" id="PTHR47791">
    <property type="entry name" value="MEIOTICALLY UP-REGULATED GENE 191 PROTEIN"/>
    <property type="match status" value="1"/>
</dbReference>
<protein>
    <submittedName>
        <fullName evidence="1">Glycoside hydrolase family 76 protein</fullName>
    </submittedName>
</protein>
<evidence type="ECO:0000313" key="2">
    <source>
        <dbReference type="Proteomes" id="UP001501116"/>
    </source>
</evidence>
<evidence type="ECO:0000313" key="1">
    <source>
        <dbReference type="EMBL" id="GAA1979950.1"/>
    </source>
</evidence>
<dbReference type="InterPro" id="IPR008928">
    <property type="entry name" value="6-hairpin_glycosidase_sf"/>
</dbReference>
<dbReference type="SUPFAM" id="SSF48208">
    <property type="entry name" value="Six-hairpin glycosidases"/>
    <property type="match status" value="1"/>
</dbReference>